<dbReference type="Proteomes" id="UP000008909">
    <property type="component" value="Unassembled WGS sequence"/>
</dbReference>
<protein>
    <recommendedName>
        <fullName evidence="3">Endonuclease/exonuclease/phosphatase domain-containing protein</fullName>
    </recommendedName>
</protein>
<accession>G7YI00</accession>
<dbReference type="GO" id="GO:0007508">
    <property type="term" value="P:larval heart development"/>
    <property type="evidence" value="ECO:0007669"/>
    <property type="project" value="TreeGrafter"/>
</dbReference>
<sequence length="144" mass="16485">PLDGAPVRRIKWTLCSGVDRSRSTERLDSTCRAPTRYRAGQQPSLLDLVITNERHFVDQVTINAPLGHSDHCVLTFDFICYWARNPEPQTWIRNFCRADFSGMRIFLNQVKLGPASVEDLYRTIVQKVHEADTMFVPKNQHAVG</sequence>
<dbReference type="GO" id="GO:0061343">
    <property type="term" value="P:cell adhesion involved in heart morphogenesis"/>
    <property type="evidence" value="ECO:0007669"/>
    <property type="project" value="TreeGrafter"/>
</dbReference>
<reference evidence="1" key="1">
    <citation type="journal article" date="2011" name="Genome Biol.">
        <title>The draft genome of the carcinogenic human liver fluke Clonorchis sinensis.</title>
        <authorList>
            <person name="Wang X."/>
            <person name="Chen W."/>
            <person name="Huang Y."/>
            <person name="Sun J."/>
            <person name="Men J."/>
            <person name="Liu H."/>
            <person name="Luo F."/>
            <person name="Guo L."/>
            <person name="Lv X."/>
            <person name="Deng C."/>
            <person name="Zhou C."/>
            <person name="Fan Y."/>
            <person name="Li X."/>
            <person name="Huang L."/>
            <person name="Hu Y."/>
            <person name="Liang C."/>
            <person name="Hu X."/>
            <person name="Xu J."/>
            <person name="Yu X."/>
        </authorList>
    </citation>
    <scope>NUCLEOTIDE SEQUENCE [LARGE SCALE GENOMIC DNA]</scope>
    <source>
        <strain evidence="1">Henan</strain>
    </source>
</reference>
<reference key="2">
    <citation type="submission" date="2011-10" db="EMBL/GenBank/DDBJ databases">
        <title>The genome and transcriptome sequence of Clonorchis sinensis provide insights into the carcinogenic liver fluke.</title>
        <authorList>
            <person name="Wang X."/>
            <person name="Huang Y."/>
            <person name="Chen W."/>
            <person name="Liu H."/>
            <person name="Guo L."/>
            <person name="Chen Y."/>
            <person name="Luo F."/>
            <person name="Zhou W."/>
            <person name="Sun J."/>
            <person name="Mao Q."/>
            <person name="Liang P."/>
            <person name="Zhou C."/>
            <person name="Tian Y."/>
            <person name="Men J."/>
            <person name="Lv X."/>
            <person name="Huang L."/>
            <person name="Zhou J."/>
            <person name="Hu Y."/>
            <person name="Li R."/>
            <person name="Zhang F."/>
            <person name="Lei H."/>
            <person name="Li X."/>
            <person name="Hu X."/>
            <person name="Liang C."/>
            <person name="Xu J."/>
            <person name="Wu Z."/>
            <person name="Yu X."/>
        </authorList>
    </citation>
    <scope>NUCLEOTIDE SEQUENCE</scope>
    <source>
        <strain>Henan</strain>
    </source>
</reference>
<dbReference type="PANTHER" id="PTHR33395">
    <property type="entry name" value="TRANSCRIPTASE, PUTATIVE-RELATED-RELATED"/>
    <property type="match status" value="1"/>
</dbReference>
<dbReference type="EMBL" id="DF143317">
    <property type="protein sequence ID" value="GAA52583.1"/>
    <property type="molecule type" value="Genomic_DNA"/>
</dbReference>
<name>G7YI00_CLOSI</name>
<evidence type="ECO:0000313" key="2">
    <source>
        <dbReference type="Proteomes" id="UP000008909"/>
    </source>
</evidence>
<evidence type="ECO:0008006" key="3">
    <source>
        <dbReference type="Google" id="ProtNLM"/>
    </source>
</evidence>
<proteinExistence type="predicted"/>
<keyword evidence="2" id="KW-1185">Reference proteome</keyword>
<organism evidence="1 2">
    <name type="scientific">Clonorchis sinensis</name>
    <name type="common">Chinese liver fluke</name>
    <dbReference type="NCBI Taxonomy" id="79923"/>
    <lineage>
        <taxon>Eukaryota</taxon>
        <taxon>Metazoa</taxon>
        <taxon>Spiralia</taxon>
        <taxon>Lophotrochozoa</taxon>
        <taxon>Platyhelminthes</taxon>
        <taxon>Trematoda</taxon>
        <taxon>Digenea</taxon>
        <taxon>Opisthorchiida</taxon>
        <taxon>Opisthorchiata</taxon>
        <taxon>Opisthorchiidae</taxon>
        <taxon>Clonorchis</taxon>
    </lineage>
</organism>
<gene>
    <name evidence="1" type="ORF">CLF_108391</name>
</gene>
<feature type="non-terminal residue" evidence="1">
    <location>
        <position position="1"/>
    </location>
</feature>
<dbReference type="PANTHER" id="PTHR33395:SF21">
    <property type="entry name" value="PERICARDIN"/>
    <property type="match status" value="1"/>
</dbReference>
<dbReference type="GO" id="GO:0031012">
    <property type="term" value="C:extracellular matrix"/>
    <property type="evidence" value="ECO:0007669"/>
    <property type="project" value="TreeGrafter"/>
</dbReference>
<dbReference type="AlphaFoldDB" id="G7YI00"/>
<evidence type="ECO:0000313" key="1">
    <source>
        <dbReference type="EMBL" id="GAA52583.1"/>
    </source>
</evidence>